<gene>
    <name evidence="1" type="ORF">KM92DES2_12165</name>
</gene>
<evidence type="ECO:0008006" key="2">
    <source>
        <dbReference type="Google" id="ProtNLM"/>
    </source>
</evidence>
<proteinExistence type="predicted"/>
<protein>
    <recommendedName>
        <fullName evidence="2">Phage tail protein</fullName>
    </recommendedName>
</protein>
<sequence>MSDDSKLDLPEVSFWMNGANAQALCKAAQLWFQRLGDAAIWPARQFNPMTCSLPVLDLLAWQRGVARYSNEPERLYRLRVTHAYANARDSGQTAGWGRIFERLELGGLSLAERVPGQDWDRVGIIADDSQFPDQQNVLEIIIEDYGRTCRRYYFDSRIPIPALAHVGRFSWHQETVEAAMSTRAIADAGARMAVFDHHAATLEAHL</sequence>
<accession>A0A212K3G8</accession>
<evidence type="ECO:0000313" key="1">
    <source>
        <dbReference type="EMBL" id="SBW06251.1"/>
    </source>
</evidence>
<dbReference type="Pfam" id="PF09684">
    <property type="entry name" value="Tail_P2_I"/>
    <property type="match status" value="1"/>
</dbReference>
<dbReference type="AlphaFoldDB" id="A0A212K3G8"/>
<dbReference type="InterPro" id="IPR006521">
    <property type="entry name" value="Tail_protein_I"/>
</dbReference>
<dbReference type="RefSeq" id="WP_227119389.1">
    <property type="nucleotide sequence ID" value="NZ_LT598928.1"/>
</dbReference>
<organism evidence="1">
    <name type="scientific">uncultured Desulfovibrio sp</name>
    <dbReference type="NCBI Taxonomy" id="167968"/>
    <lineage>
        <taxon>Bacteria</taxon>
        <taxon>Pseudomonadati</taxon>
        <taxon>Thermodesulfobacteriota</taxon>
        <taxon>Desulfovibrionia</taxon>
        <taxon>Desulfovibrionales</taxon>
        <taxon>Desulfovibrionaceae</taxon>
        <taxon>Desulfovibrio</taxon>
        <taxon>environmental samples</taxon>
    </lineage>
</organism>
<reference evidence="1" key="1">
    <citation type="submission" date="2016-04" db="EMBL/GenBank/DDBJ databases">
        <authorList>
            <person name="Evans L.H."/>
            <person name="Alamgir A."/>
            <person name="Owens N."/>
            <person name="Weber N.D."/>
            <person name="Virtaneva K."/>
            <person name="Barbian K."/>
            <person name="Babar A."/>
            <person name="Rosenke K."/>
        </authorList>
    </citation>
    <scope>NUCLEOTIDE SEQUENCE</scope>
    <source>
        <strain evidence="1">92-2</strain>
    </source>
</reference>
<dbReference type="EMBL" id="FLUP01000001">
    <property type="protein sequence ID" value="SBW06251.1"/>
    <property type="molecule type" value="Genomic_DNA"/>
</dbReference>
<name>A0A212K3G8_9BACT</name>